<evidence type="ECO:0000256" key="12">
    <source>
        <dbReference type="SAM" id="Phobius"/>
    </source>
</evidence>
<dbReference type="PANTHER" id="PTHR13313">
    <property type="entry name" value="CYTOCHROME C OXIDASE SUBUNIT VIIC"/>
    <property type="match status" value="1"/>
</dbReference>
<feature type="transmembrane region" description="Helical" evidence="12">
    <location>
        <begin position="43"/>
        <end position="62"/>
    </location>
</feature>
<dbReference type="GO" id="GO:0006123">
    <property type="term" value="P:mitochondrial electron transport, cytochrome c to oxygen"/>
    <property type="evidence" value="ECO:0007669"/>
    <property type="project" value="InterPro"/>
</dbReference>
<sequence length="68" mass="7611">MLGKQILSRVPQLCGQSFVRRAHDHGGVMGRNLPFGIDNKAKFTVLFTFFLGSGIALPYMVVRHHLTK</sequence>
<dbReference type="InterPro" id="IPR036636">
    <property type="entry name" value="COX7C/Cox8_sf"/>
</dbReference>
<evidence type="ECO:0000256" key="4">
    <source>
        <dbReference type="ARBA" id="ARBA00017004"/>
    </source>
</evidence>
<keyword evidence="10 12" id="KW-0472">Membrane</keyword>
<dbReference type="PANTHER" id="PTHR13313:SF0">
    <property type="entry name" value="CYTOCHROME C OXIDASE SUBUNIT 7C, MITOCHONDRIAL"/>
    <property type="match status" value="1"/>
</dbReference>
<gene>
    <name evidence="13" type="primary">CSON009803</name>
</gene>
<keyword evidence="6" id="KW-0999">Mitochondrion inner membrane</keyword>
<name>A0A336M6B2_CULSO</name>
<evidence type="ECO:0000256" key="10">
    <source>
        <dbReference type="ARBA" id="ARBA00023136"/>
    </source>
</evidence>
<comment type="pathway">
    <text evidence="2">Energy metabolism; oxidative phosphorylation.</text>
</comment>
<evidence type="ECO:0000256" key="5">
    <source>
        <dbReference type="ARBA" id="ARBA00022692"/>
    </source>
</evidence>
<dbReference type="GO" id="GO:0005743">
    <property type="term" value="C:mitochondrial inner membrane"/>
    <property type="evidence" value="ECO:0007669"/>
    <property type="project" value="UniProtKB-SubCell"/>
</dbReference>
<dbReference type="SUPFAM" id="SSF81427">
    <property type="entry name" value="Mitochondrial cytochrome c oxidase subunit VIIc (aka VIIIa)"/>
    <property type="match status" value="1"/>
</dbReference>
<protein>
    <recommendedName>
        <fullName evidence="4">Cytochrome c oxidase subunit 7C, mitochondrial</fullName>
    </recommendedName>
    <alternativeName>
        <fullName evidence="11">Cytochrome c oxidase polypeptide VIIc</fullName>
    </alternativeName>
</protein>
<dbReference type="UniPathway" id="UPA00705"/>
<dbReference type="EMBL" id="UFQT01000392">
    <property type="protein sequence ID" value="SSX23917.1"/>
    <property type="molecule type" value="Genomic_DNA"/>
</dbReference>
<keyword evidence="9" id="KW-0496">Mitochondrion</keyword>
<keyword evidence="5 12" id="KW-0812">Transmembrane</keyword>
<keyword evidence="7" id="KW-0809">Transit peptide</keyword>
<evidence type="ECO:0000256" key="9">
    <source>
        <dbReference type="ARBA" id="ARBA00023128"/>
    </source>
</evidence>
<dbReference type="AlphaFoldDB" id="A0A336M6B2"/>
<keyword evidence="8 12" id="KW-1133">Transmembrane helix</keyword>
<dbReference type="FunFam" id="4.10.49.10:FF:000001">
    <property type="entry name" value="Cytochrome c oxidase subunit 7C"/>
    <property type="match status" value="1"/>
</dbReference>
<dbReference type="GO" id="GO:0045277">
    <property type="term" value="C:respiratory chain complex IV"/>
    <property type="evidence" value="ECO:0007669"/>
    <property type="project" value="InterPro"/>
</dbReference>
<evidence type="ECO:0000256" key="8">
    <source>
        <dbReference type="ARBA" id="ARBA00022989"/>
    </source>
</evidence>
<comment type="similarity">
    <text evidence="3">Belongs to the cytochrome c oxidase VIIc family.</text>
</comment>
<dbReference type="Pfam" id="PF02935">
    <property type="entry name" value="COX7C"/>
    <property type="match status" value="1"/>
</dbReference>
<accession>A0A336M6B2</accession>
<proteinExistence type="inferred from homology"/>
<evidence type="ECO:0000256" key="1">
    <source>
        <dbReference type="ARBA" id="ARBA00004434"/>
    </source>
</evidence>
<evidence type="ECO:0000256" key="2">
    <source>
        <dbReference type="ARBA" id="ARBA00004673"/>
    </source>
</evidence>
<evidence type="ECO:0000256" key="3">
    <source>
        <dbReference type="ARBA" id="ARBA00010514"/>
    </source>
</evidence>
<organism evidence="13">
    <name type="scientific">Culicoides sonorensis</name>
    <name type="common">Biting midge</name>
    <dbReference type="NCBI Taxonomy" id="179676"/>
    <lineage>
        <taxon>Eukaryota</taxon>
        <taxon>Metazoa</taxon>
        <taxon>Ecdysozoa</taxon>
        <taxon>Arthropoda</taxon>
        <taxon>Hexapoda</taxon>
        <taxon>Insecta</taxon>
        <taxon>Pterygota</taxon>
        <taxon>Neoptera</taxon>
        <taxon>Endopterygota</taxon>
        <taxon>Diptera</taxon>
        <taxon>Nematocera</taxon>
        <taxon>Chironomoidea</taxon>
        <taxon>Ceratopogonidae</taxon>
        <taxon>Ceratopogoninae</taxon>
        <taxon>Culicoides</taxon>
        <taxon>Monoculicoides</taxon>
    </lineage>
</organism>
<dbReference type="VEuPathDB" id="VectorBase:CSON009803"/>
<evidence type="ECO:0000256" key="6">
    <source>
        <dbReference type="ARBA" id="ARBA00022792"/>
    </source>
</evidence>
<comment type="subcellular location">
    <subcellularLocation>
        <location evidence="1">Mitochondrion inner membrane</location>
        <topology evidence="1">Single-pass membrane protein</topology>
    </subcellularLocation>
</comment>
<evidence type="ECO:0000256" key="7">
    <source>
        <dbReference type="ARBA" id="ARBA00022946"/>
    </source>
</evidence>
<evidence type="ECO:0000313" key="13">
    <source>
        <dbReference type="EMBL" id="SSX23917.1"/>
    </source>
</evidence>
<evidence type="ECO:0000256" key="11">
    <source>
        <dbReference type="ARBA" id="ARBA00031140"/>
    </source>
</evidence>
<reference evidence="13" key="1">
    <citation type="submission" date="2018-07" db="EMBL/GenBank/DDBJ databases">
        <authorList>
            <person name="Quirk P.G."/>
            <person name="Krulwich T.A."/>
        </authorList>
    </citation>
    <scope>NUCLEOTIDE SEQUENCE</scope>
</reference>
<dbReference type="Gene3D" id="4.10.49.10">
    <property type="entry name" value="Cytochrome c oxidase subunit VIIc"/>
    <property type="match status" value="1"/>
</dbReference>
<dbReference type="InterPro" id="IPR004202">
    <property type="entry name" value="COX7C/Cox8"/>
</dbReference>